<accession>A0AAW5QZA4</accession>
<dbReference type="AlphaFoldDB" id="A0AAW5QZA4"/>
<dbReference type="Proteomes" id="UP001320898">
    <property type="component" value="Unassembled WGS sequence"/>
</dbReference>
<organism evidence="2 3">
    <name type="scientific">Microbaculum marinisediminis</name>
    <dbReference type="NCBI Taxonomy" id="2931392"/>
    <lineage>
        <taxon>Bacteria</taxon>
        <taxon>Pseudomonadati</taxon>
        <taxon>Pseudomonadota</taxon>
        <taxon>Alphaproteobacteria</taxon>
        <taxon>Hyphomicrobiales</taxon>
        <taxon>Tepidamorphaceae</taxon>
        <taxon>Microbaculum</taxon>
    </lineage>
</organism>
<dbReference type="RefSeq" id="WP_261615917.1">
    <property type="nucleotide sequence ID" value="NZ_JALIDZ010000004.1"/>
</dbReference>
<proteinExistence type="predicted"/>
<evidence type="ECO:0000256" key="1">
    <source>
        <dbReference type="SAM" id="SignalP"/>
    </source>
</evidence>
<keyword evidence="3" id="KW-1185">Reference proteome</keyword>
<reference evidence="2 3" key="1">
    <citation type="submission" date="2022-04" db="EMBL/GenBank/DDBJ databases">
        <authorList>
            <person name="Ye Y.-Q."/>
            <person name="Du Z.-J."/>
        </authorList>
    </citation>
    <scope>NUCLEOTIDE SEQUENCE [LARGE SCALE GENOMIC DNA]</scope>
    <source>
        <strain evidence="2 3">A6E488</strain>
    </source>
</reference>
<keyword evidence="1" id="KW-0732">Signal</keyword>
<feature type="chain" id="PRO_5043464881" evidence="1">
    <location>
        <begin position="31"/>
        <end position="221"/>
    </location>
</feature>
<dbReference type="EMBL" id="JALIDZ010000004">
    <property type="protein sequence ID" value="MCT8972355.1"/>
    <property type="molecule type" value="Genomic_DNA"/>
</dbReference>
<evidence type="ECO:0000313" key="3">
    <source>
        <dbReference type="Proteomes" id="UP001320898"/>
    </source>
</evidence>
<sequence>MMATGWKAKISGTALAMVMGGVVLSSTAAAQSFPPGNRTATNLDCRGCVNVREIGKKAVTAAKIRSGAVGTNKIKKNSVTSGRIKNGTIRPKDLSASAKPAGIAFSSGDQDVAIGGAHAVYRTVTLDAPADGYAMVNASWVIYGINITARCSITTGSTVDTDHEVVIEESAGSLINLSGSAVRAYPVTAGANTFNLVCYATIGTPNIRDSSLVALYAPASY</sequence>
<comment type="caution">
    <text evidence="2">The sequence shown here is derived from an EMBL/GenBank/DDBJ whole genome shotgun (WGS) entry which is preliminary data.</text>
</comment>
<evidence type="ECO:0000313" key="2">
    <source>
        <dbReference type="EMBL" id="MCT8972355.1"/>
    </source>
</evidence>
<protein>
    <submittedName>
        <fullName evidence="2">Uncharacterized protein</fullName>
    </submittedName>
</protein>
<name>A0AAW5QZA4_9HYPH</name>
<feature type="signal peptide" evidence="1">
    <location>
        <begin position="1"/>
        <end position="30"/>
    </location>
</feature>
<gene>
    <name evidence="2" type="ORF">MUB46_10850</name>
</gene>